<dbReference type="SMART" id="SM00507">
    <property type="entry name" value="HNHc"/>
    <property type="match status" value="1"/>
</dbReference>
<evidence type="ECO:0000313" key="5">
    <source>
        <dbReference type="Proteomes" id="UP000013165"/>
    </source>
</evidence>
<dbReference type="NCBIfam" id="TIGR01643">
    <property type="entry name" value="YD_repeat_2x"/>
    <property type="match status" value="6"/>
</dbReference>
<reference evidence="4 5" key="1">
    <citation type="journal article" date="2013" name="Genome Announc.">
        <title>Genome Sequence of the Polycyclic Aromatic Hydrocarbon-Degrading Bacterium Strain Marinobacter nanhaiticus D15-8WT.</title>
        <authorList>
            <person name="Cui Z."/>
            <person name="Gao W."/>
            <person name="Li Q."/>
            <person name="Xu G."/>
            <person name="Zheng L."/>
        </authorList>
    </citation>
    <scope>NUCLEOTIDE SEQUENCE [LARGE SCALE GENOMIC DNA]</scope>
    <source>
        <strain evidence="4 5">D15-8W</strain>
    </source>
</reference>
<dbReference type="GO" id="GO:0003676">
    <property type="term" value="F:nucleic acid binding"/>
    <property type="evidence" value="ECO:0007669"/>
    <property type="project" value="InterPro"/>
</dbReference>
<accession>N6WZ55</accession>
<dbReference type="InterPro" id="IPR050708">
    <property type="entry name" value="T6SS_VgrG/RHS"/>
</dbReference>
<dbReference type="PANTHER" id="PTHR32305:SF15">
    <property type="entry name" value="PROTEIN RHSA-RELATED"/>
    <property type="match status" value="1"/>
</dbReference>
<dbReference type="HOGENOM" id="CLU_276910_0_0_6"/>
<dbReference type="Pfam" id="PF05593">
    <property type="entry name" value="RHS_repeat"/>
    <property type="match status" value="1"/>
</dbReference>
<sequence length="1186" mass="129186">MDVQKHFKKTKGASTLYGVFAALMVLFTTLAVTTPALAYHFPWDQGHDTFDWNDPNDPGPCEGPECDPCKSTGSPVYIPTGHFVWTEQDIQIPGRPGLSISRTYNSNDPKVGMFGNGWSSNCDSVAIKTVDWEKGSEGGTLSATTYLLREPNGKRYSYTLGENGQVEAPTGRDDQVELLSGGEIKLSAQSGSYRIYNASGQLLEDAAPSGESISYEYDDTGRLVRMAASSGAYLDFDYNPQGFVGSITDSASRQWQYFYDTDGNLVQVQDPTGGSWDYAYQPYSPPADAQTYHQLTRITDPDGVVVTDVAYNGTRVASYTSGENTYSYSYNVSQKTVVKTDSVGATWTFVYDEDAVITKVTAADNTSEQYVYDDDGNMVNYIDQAGNEWLSTYDEQGRRLSFTDPLGNTEQWSYGSDQLYPTTATSPTGRITNASYDDNGNIASLTDPSEATTQFTWSERGFIQSVRNALGQQTTFETDASGLPISVTQPDGKTGQISYNTAGHIVSVSDNTGAAYVIERDALGRTLKTIEPSGRTLTYQRNGAGDLVALTDGKGQTTSYTYDEYGRLVSETLSDGRQRNYTYRTDNLLKTVTEPDGSVVTFTYDNVKQLRSLSRNGETTTYDYNARGLLTEASNNVGVVKRSYDDAGRLVTEQVNGKVVTYTYNAENEVVSVSALGETRNYERDSRGLLTTMVAPEGQYDFGYDALSRRTSLSMPNGQSVSYSYNISGQPTSISHSGPYQNDLQYSYNTRGLMSNYSGKDVSWSYGYDPDGQLSSASSALASYNYEYDNAGNLIGGVQVYDAANRLLEDADFLYEYDQQGNLTAKTDKASSATTTYQWNAWDQLSKVDVYETSDAATAAQSTTYLYGPLGRRWAVTENGTRTDYVYDGSDRIAALNSSGNVVERVTFGPAVDEPFAITGNSSTNYLHANHIGSVIGISSGSSTLGEYRYSPFGQHLSSPEAEFNNSFRYAGREYEGDGLYYNRARYYDSVSRRFISEDPLGTFPGNTNLYIYAQNNPVHGVDPSGQIVWFAIPVLYGAVEVGLSIYDAYDTVSTITDPCRTAGEKWAAGGLFALGAIAPGGGYTAADDIGRAVAKSGNLPKPPTGAGSVPKSERDPKRLFTPSEREAKRAEQGNKCANGCGTDIDASNSAGHHIERHADGGRTVPENHAEVCRNCHKDLHSGGGM</sequence>
<dbReference type="Pfam" id="PF20148">
    <property type="entry name" value="DUF6531"/>
    <property type="match status" value="1"/>
</dbReference>
<dbReference type="InterPro" id="IPR031325">
    <property type="entry name" value="RHS_repeat"/>
</dbReference>
<dbReference type="GO" id="GO:0004519">
    <property type="term" value="F:endonuclease activity"/>
    <property type="evidence" value="ECO:0007669"/>
    <property type="project" value="InterPro"/>
</dbReference>
<dbReference type="GO" id="GO:0008270">
    <property type="term" value="F:zinc ion binding"/>
    <property type="evidence" value="ECO:0007669"/>
    <property type="project" value="InterPro"/>
</dbReference>
<dbReference type="AlphaFoldDB" id="N6WZ55"/>
<dbReference type="Gene3D" id="2.180.10.10">
    <property type="entry name" value="RHS repeat-associated core"/>
    <property type="match status" value="3"/>
</dbReference>
<dbReference type="InterPro" id="IPR022385">
    <property type="entry name" value="Rhs_assc_core"/>
</dbReference>
<dbReference type="PATRIC" id="fig|626887.3.peg.4345"/>
<dbReference type="Pfam" id="PF01844">
    <property type="entry name" value="HNH"/>
    <property type="match status" value="1"/>
</dbReference>
<organism evidence="4 5">
    <name type="scientific">Marinobacter nanhaiticus D15-8W</name>
    <dbReference type="NCBI Taxonomy" id="626887"/>
    <lineage>
        <taxon>Bacteria</taxon>
        <taxon>Pseudomonadati</taxon>
        <taxon>Pseudomonadota</taxon>
        <taxon>Gammaproteobacteria</taxon>
        <taxon>Pseudomonadales</taxon>
        <taxon>Marinobacteraceae</taxon>
        <taxon>Marinobacter</taxon>
    </lineage>
</organism>
<evidence type="ECO:0000313" key="4">
    <source>
        <dbReference type="EMBL" id="ENO14053.1"/>
    </source>
</evidence>
<evidence type="ECO:0000256" key="1">
    <source>
        <dbReference type="ARBA" id="ARBA00022737"/>
    </source>
</evidence>
<dbReference type="NCBIfam" id="TIGR03696">
    <property type="entry name" value="Rhs_assc_core"/>
    <property type="match status" value="1"/>
</dbReference>
<evidence type="ECO:0000256" key="2">
    <source>
        <dbReference type="SAM" id="MobiDB-lite"/>
    </source>
</evidence>
<dbReference type="RefSeq" id="WP_004582273.1">
    <property type="nucleotide sequence ID" value="NZ_AP028878.1"/>
</dbReference>
<dbReference type="InterPro" id="IPR002711">
    <property type="entry name" value="HNH"/>
</dbReference>
<dbReference type="eggNOG" id="COG3209">
    <property type="taxonomic scope" value="Bacteria"/>
</dbReference>
<dbReference type="Proteomes" id="UP000013165">
    <property type="component" value="Unassembled WGS sequence"/>
</dbReference>
<dbReference type="InterPro" id="IPR045351">
    <property type="entry name" value="DUF6531"/>
</dbReference>
<dbReference type="InterPro" id="IPR056823">
    <property type="entry name" value="TEN-like_YD-shell"/>
</dbReference>
<dbReference type="CDD" id="cd00085">
    <property type="entry name" value="HNHc"/>
    <property type="match status" value="1"/>
</dbReference>
<dbReference type="PANTHER" id="PTHR32305">
    <property type="match status" value="1"/>
</dbReference>
<keyword evidence="1" id="KW-0677">Repeat</keyword>
<name>N6WZ55_9GAMM</name>
<dbReference type="Pfam" id="PF25023">
    <property type="entry name" value="TEN_YD-shell"/>
    <property type="match status" value="4"/>
</dbReference>
<feature type="region of interest" description="Disordered" evidence="2">
    <location>
        <begin position="1095"/>
        <end position="1141"/>
    </location>
</feature>
<keyword evidence="5" id="KW-1185">Reference proteome</keyword>
<dbReference type="InterPro" id="IPR003615">
    <property type="entry name" value="HNH_nuc"/>
</dbReference>
<feature type="domain" description="HNH nuclease" evidence="3">
    <location>
        <begin position="1125"/>
        <end position="1178"/>
    </location>
</feature>
<evidence type="ECO:0000259" key="3">
    <source>
        <dbReference type="SMART" id="SM00507"/>
    </source>
</evidence>
<protein>
    <recommendedName>
        <fullName evidence="3">HNH nuclease domain-containing protein</fullName>
    </recommendedName>
</protein>
<dbReference type="Gene3D" id="1.10.30.50">
    <property type="match status" value="1"/>
</dbReference>
<dbReference type="EMBL" id="APLQ01000014">
    <property type="protein sequence ID" value="ENO14053.1"/>
    <property type="molecule type" value="Genomic_DNA"/>
</dbReference>
<gene>
    <name evidence="4" type="ORF">J057_21705</name>
</gene>
<dbReference type="OrthoDB" id="9816400at2"/>
<dbReference type="InterPro" id="IPR006530">
    <property type="entry name" value="YD"/>
</dbReference>
<dbReference type="STRING" id="626887.J057_21705"/>
<feature type="compositionally biased region" description="Basic and acidic residues" evidence="2">
    <location>
        <begin position="1112"/>
        <end position="1133"/>
    </location>
</feature>
<proteinExistence type="predicted"/>
<comment type="caution">
    <text evidence="4">The sequence shown here is derived from an EMBL/GenBank/DDBJ whole genome shotgun (WGS) entry which is preliminary data.</text>
</comment>